<keyword evidence="1" id="KW-1133">Transmembrane helix</keyword>
<keyword evidence="1" id="KW-0812">Transmembrane</keyword>
<evidence type="ECO:0000313" key="3">
    <source>
        <dbReference type="Proteomes" id="UP001498421"/>
    </source>
</evidence>
<name>A0ABR1I3C8_9HYPO</name>
<sequence length="270" mass="30230">MDDSPLSITSSITGILTFLAAILAFLYVRYNTLRNSSMEMVTILESVTATVEETQAMSQATPSSPLEDDSQSRLLKKLIAELYSTEIGILNQFMAVHSPGQKLPDPNNPDGSLNETWQQEVIQAAIAATSRRHGKNRQAFNALSTLHSYMSIVNALVSVTSFRPYMYGVLRFVISFGVSRTMMRWYRVRGNVLEMIQQRESIRSRLLFHQISTANSVSRANRAELLELRNAQNEMLASLGQLSGQNVELRNLVLTLVPPETRPVVTEPHE</sequence>
<reference evidence="2 3" key="1">
    <citation type="journal article" date="2025" name="Microbiol. Resour. Announc.">
        <title>Draft genome sequences for Neonectria magnoliae and Neonectria punicea, canker pathogens of Liriodendron tulipifera and Acer saccharum in West Virginia.</title>
        <authorList>
            <person name="Petronek H.M."/>
            <person name="Kasson M.T."/>
            <person name="Metheny A.M."/>
            <person name="Stauder C.M."/>
            <person name="Lovett B."/>
            <person name="Lynch S.C."/>
            <person name="Garnas J.R."/>
            <person name="Kasson L.R."/>
            <person name="Stajich J.E."/>
        </authorList>
    </citation>
    <scope>NUCLEOTIDE SEQUENCE [LARGE SCALE GENOMIC DNA]</scope>
    <source>
        <strain evidence="2 3">NRRL 64651</strain>
    </source>
</reference>
<comment type="caution">
    <text evidence="2">The sequence shown here is derived from an EMBL/GenBank/DDBJ whole genome shotgun (WGS) entry which is preliminary data.</text>
</comment>
<protein>
    <recommendedName>
        <fullName evidence="4">ATP synthase protein MI25</fullName>
    </recommendedName>
</protein>
<gene>
    <name evidence="2" type="ORF">QQZ08_005422</name>
</gene>
<keyword evidence="3" id="KW-1185">Reference proteome</keyword>
<evidence type="ECO:0008006" key="4">
    <source>
        <dbReference type="Google" id="ProtNLM"/>
    </source>
</evidence>
<evidence type="ECO:0000256" key="1">
    <source>
        <dbReference type="SAM" id="Phobius"/>
    </source>
</evidence>
<feature type="transmembrane region" description="Helical" evidence="1">
    <location>
        <begin position="139"/>
        <end position="159"/>
    </location>
</feature>
<organism evidence="2 3">
    <name type="scientific">Neonectria magnoliae</name>
    <dbReference type="NCBI Taxonomy" id="2732573"/>
    <lineage>
        <taxon>Eukaryota</taxon>
        <taxon>Fungi</taxon>
        <taxon>Dikarya</taxon>
        <taxon>Ascomycota</taxon>
        <taxon>Pezizomycotina</taxon>
        <taxon>Sordariomycetes</taxon>
        <taxon>Hypocreomycetidae</taxon>
        <taxon>Hypocreales</taxon>
        <taxon>Nectriaceae</taxon>
        <taxon>Neonectria</taxon>
    </lineage>
</organism>
<dbReference type="EMBL" id="JAZAVK010000046">
    <property type="protein sequence ID" value="KAK7427991.1"/>
    <property type="molecule type" value="Genomic_DNA"/>
</dbReference>
<accession>A0ABR1I3C8</accession>
<evidence type="ECO:0000313" key="2">
    <source>
        <dbReference type="EMBL" id="KAK7427991.1"/>
    </source>
</evidence>
<dbReference type="Proteomes" id="UP001498421">
    <property type="component" value="Unassembled WGS sequence"/>
</dbReference>
<keyword evidence="1" id="KW-0472">Membrane</keyword>
<proteinExistence type="predicted"/>
<feature type="transmembrane region" description="Helical" evidence="1">
    <location>
        <begin position="6"/>
        <end position="28"/>
    </location>
</feature>